<accession>A0A3M6UD48</accession>
<dbReference type="EMBL" id="RCHS01001748">
    <property type="protein sequence ID" value="RMX51582.1"/>
    <property type="molecule type" value="Genomic_DNA"/>
</dbReference>
<protein>
    <submittedName>
        <fullName evidence="1">Uncharacterized protein</fullName>
    </submittedName>
</protein>
<evidence type="ECO:0000313" key="1">
    <source>
        <dbReference type="EMBL" id="RMX51582.1"/>
    </source>
</evidence>
<dbReference type="AlphaFoldDB" id="A0A3M6UD48"/>
<name>A0A3M6UD48_POCDA</name>
<keyword evidence="2" id="KW-1185">Reference proteome</keyword>
<reference evidence="1 2" key="1">
    <citation type="journal article" date="2018" name="Sci. Rep.">
        <title>Comparative analysis of the Pocillopora damicornis genome highlights role of immune system in coral evolution.</title>
        <authorList>
            <person name="Cunning R."/>
            <person name="Bay R.A."/>
            <person name="Gillette P."/>
            <person name="Baker A.C."/>
            <person name="Traylor-Knowles N."/>
        </authorList>
    </citation>
    <scope>NUCLEOTIDE SEQUENCE [LARGE SCALE GENOMIC DNA]</scope>
    <source>
        <strain evidence="1">RSMAS</strain>
        <tissue evidence="1">Whole animal</tissue>
    </source>
</reference>
<gene>
    <name evidence="1" type="ORF">pdam_00017714</name>
</gene>
<sequence>MCKNVKTVFGVIGSGNAPTSISKLMTAHKSNYNLCGDAILKLPRVNSTKSKVKVNVMEMPGSPYTI</sequence>
<evidence type="ECO:0000313" key="2">
    <source>
        <dbReference type="Proteomes" id="UP000275408"/>
    </source>
</evidence>
<dbReference type="Proteomes" id="UP000275408">
    <property type="component" value="Unassembled WGS sequence"/>
</dbReference>
<proteinExistence type="predicted"/>
<comment type="caution">
    <text evidence="1">The sequence shown here is derived from an EMBL/GenBank/DDBJ whole genome shotgun (WGS) entry which is preliminary data.</text>
</comment>
<organism evidence="1 2">
    <name type="scientific">Pocillopora damicornis</name>
    <name type="common">Cauliflower coral</name>
    <name type="synonym">Millepora damicornis</name>
    <dbReference type="NCBI Taxonomy" id="46731"/>
    <lineage>
        <taxon>Eukaryota</taxon>
        <taxon>Metazoa</taxon>
        <taxon>Cnidaria</taxon>
        <taxon>Anthozoa</taxon>
        <taxon>Hexacorallia</taxon>
        <taxon>Scleractinia</taxon>
        <taxon>Astrocoeniina</taxon>
        <taxon>Pocilloporidae</taxon>
        <taxon>Pocillopora</taxon>
    </lineage>
</organism>